<dbReference type="InterPro" id="IPR020449">
    <property type="entry name" value="Tscrpt_reg_AraC-type_HTH"/>
</dbReference>
<reference evidence="5" key="1">
    <citation type="submission" date="2022-08" db="EMBL/GenBank/DDBJ databases">
        <authorList>
            <person name="Deng Y."/>
            <person name="Han X.-F."/>
            <person name="Zhang Y.-Q."/>
        </authorList>
    </citation>
    <scope>NUCLEOTIDE SEQUENCE</scope>
    <source>
        <strain evidence="5">CPCC 203386</strain>
    </source>
</reference>
<proteinExistence type="predicted"/>
<evidence type="ECO:0000256" key="3">
    <source>
        <dbReference type="ARBA" id="ARBA00023163"/>
    </source>
</evidence>
<accession>A0ABT2H199</accession>
<keyword evidence="3" id="KW-0804">Transcription</keyword>
<evidence type="ECO:0000313" key="5">
    <source>
        <dbReference type="EMBL" id="MCS5733723.1"/>
    </source>
</evidence>
<evidence type="ECO:0000256" key="1">
    <source>
        <dbReference type="ARBA" id="ARBA00023015"/>
    </source>
</evidence>
<keyword evidence="2" id="KW-0238">DNA-binding</keyword>
<comment type="caution">
    <text evidence="5">The sequence shown here is derived from an EMBL/GenBank/DDBJ whole genome shotgun (WGS) entry which is preliminary data.</text>
</comment>
<dbReference type="PRINTS" id="PR00032">
    <property type="entry name" value="HTHARAC"/>
</dbReference>
<protein>
    <submittedName>
        <fullName evidence="5">AraC family transcriptional regulator</fullName>
    </submittedName>
</protein>
<name>A0ABT2H199_9MICO</name>
<dbReference type="Gene3D" id="1.10.10.60">
    <property type="entry name" value="Homeodomain-like"/>
    <property type="match status" value="1"/>
</dbReference>
<dbReference type="InterPro" id="IPR014710">
    <property type="entry name" value="RmlC-like_jellyroll"/>
</dbReference>
<dbReference type="InterPro" id="IPR009057">
    <property type="entry name" value="Homeodomain-like_sf"/>
</dbReference>
<keyword evidence="1" id="KW-0805">Transcription regulation</keyword>
<dbReference type="EMBL" id="JANLCJ010000002">
    <property type="protein sequence ID" value="MCS5733723.1"/>
    <property type="molecule type" value="Genomic_DNA"/>
</dbReference>
<evidence type="ECO:0000313" key="6">
    <source>
        <dbReference type="Proteomes" id="UP001165586"/>
    </source>
</evidence>
<dbReference type="RefSeq" id="WP_259538539.1">
    <property type="nucleotide sequence ID" value="NZ_JANLCJ010000002.1"/>
</dbReference>
<dbReference type="PANTHER" id="PTHR11019:SF199">
    <property type="entry name" value="HTH-TYPE TRANSCRIPTIONAL REGULATOR NIMR"/>
    <property type="match status" value="1"/>
</dbReference>
<sequence>MSRAEHSGLVAMPSWAGNAAEATSENFSASRSRVDSGTVFDLHQHQEDQLAWMSSGSMELIVAGERWHLRREHFAWIPAGMMHEMGFGEPGELISVYADPALRPEGDRWGRPRTLRADDLAASLMLHLCQGVPDLARRRACRALLVDLLQESPVQHDVVALPRDPRARAIATTLLENPADSRDLREWAGGLGVSAKTIARAFVADTGNTFREWRVQARLHAAAGLLARGQAVQNVAGAVGYESVSSFIAAFKARFGVTPARYAHGVVSSGS</sequence>
<dbReference type="Pfam" id="PF12833">
    <property type="entry name" value="HTH_18"/>
    <property type="match status" value="1"/>
</dbReference>
<dbReference type="InterPro" id="IPR003313">
    <property type="entry name" value="AraC-bd"/>
</dbReference>
<feature type="domain" description="HTH araC/xylS-type" evidence="4">
    <location>
        <begin position="168"/>
        <end position="265"/>
    </location>
</feature>
<dbReference type="InterPro" id="IPR011051">
    <property type="entry name" value="RmlC_Cupin_sf"/>
</dbReference>
<dbReference type="PANTHER" id="PTHR11019">
    <property type="entry name" value="HTH-TYPE TRANSCRIPTIONAL REGULATOR NIMR"/>
    <property type="match status" value="1"/>
</dbReference>
<dbReference type="SMART" id="SM00342">
    <property type="entry name" value="HTH_ARAC"/>
    <property type="match status" value="1"/>
</dbReference>
<dbReference type="PROSITE" id="PS01124">
    <property type="entry name" value="HTH_ARAC_FAMILY_2"/>
    <property type="match status" value="1"/>
</dbReference>
<evidence type="ECO:0000259" key="4">
    <source>
        <dbReference type="PROSITE" id="PS01124"/>
    </source>
</evidence>
<dbReference type="SUPFAM" id="SSF46689">
    <property type="entry name" value="Homeodomain-like"/>
    <property type="match status" value="1"/>
</dbReference>
<dbReference type="Gene3D" id="2.60.120.10">
    <property type="entry name" value="Jelly Rolls"/>
    <property type="match status" value="1"/>
</dbReference>
<dbReference type="SUPFAM" id="SSF51182">
    <property type="entry name" value="RmlC-like cupins"/>
    <property type="match status" value="1"/>
</dbReference>
<dbReference type="Pfam" id="PF02311">
    <property type="entry name" value="AraC_binding"/>
    <property type="match status" value="1"/>
</dbReference>
<gene>
    <name evidence="5" type="ORF">N1032_08220</name>
</gene>
<evidence type="ECO:0000256" key="2">
    <source>
        <dbReference type="ARBA" id="ARBA00023125"/>
    </source>
</evidence>
<keyword evidence="6" id="KW-1185">Reference proteome</keyword>
<dbReference type="InterPro" id="IPR018060">
    <property type="entry name" value="HTH_AraC"/>
</dbReference>
<organism evidence="5 6">
    <name type="scientific">Herbiconiux daphne</name>
    <dbReference type="NCBI Taxonomy" id="2970914"/>
    <lineage>
        <taxon>Bacteria</taxon>
        <taxon>Bacillati</taxon>
        <taxon>Actinomycetota</taxon>
        <taxon>Actinomycetes</taxon>
        <taxon>Micrococcales</taxon>
        <taxon>Microbacteriaceae</taxon>
        <taxon>Herbiconiux</taxon>
    </lineage>
</organism>
<dbReference type="Proteomes" id="UP001165586">
    <property type="component" value="Unassembled WGS sequence"/>
</dbReference>